<sequence length="419" mass="46633">MILLIKLIVSLVCIVLAWRLKPLWEHSAAATPSFRRYCLAGFILTRVGTFVMVFFVLRMGAQSDINWYYNDAKAVEGGLLPLRDFMPIYGPWFSVACALLIKIFDSPVWLVFIAIVFEFISLPLWLKVGDRLFNPRISNLGLLLYVCSPLSLLNVPITGQNHIWFAPFIAGGMLLLIRHQSFLCGATVGASILAVKLLSLIFIPPFTWASKNRWACAAGFFCVVIPGYGWYFLQGADITKLMSFHSQHGSSGNLPFLLGMAGLDFSLPHLRSAANYIGLGLLSGLFLTAMWKKRVVTPYQALIFLPLLMIIVLIISKKSFASYLECALFPLCLIGATFPSNGERVALTAIGGLAACEPSIWYRLLSNQELAAFWDKDAAIPLPSWAYFSVAFVDVILLGSYVYLAIRLWRLTAKDRFCA</sequence>
<dbReference type="AlphaFoldDB" id="A0A366HQE1"/>
<organism evidence="2 3">
    <name type="scientific">Roseimicrobium gellanilyticum</name>
    <dbReference type="NCBI Taxonomy" id="748857"/>
    <lineage>
        <taxon>Bacteria</taxon>
        <taxon>Pseudomonadati</taxon>
        <taxon>Verrucomicrobiota</taxon>
        <taxon>Verrucomicrobiia</taxon>
        <taxon>Verrucomicrobiales</taxon>
        <taxon>Verrucomicrobiaceae</taxon>
        <taxon>Roseimicrobium</taxon>
    </lineage>
</organism>
<accession>A0A366HQE1</accession>
<feature type="transmembrane region" description="Helical" evidence="1">
    <location>
        <begin position="179"/>
        <end position="202"/>
    </location>
</feature>
<comment type="caution">
    <text evidence="2">The sequence shown here is derived from an EMBL/GenBank/DDBJ whole genome shotgun (WGS) entry which is preliminary data.</text>
</comment>
<keyword evidence="1" id="KW-0812">Transmembrane</keyword>
<keyword evidence="1" id="KW-1133">Transmembrane helix</keyword>
<feature type="transmembrane region" description="Helical" evidence="1">
    <location>
        <begin position="273"/>
        <end position="291"/>
    </location>
</feature>
<feature type="transmembrane region" description="Helical" evidence="1">
    <location>
        <begin position="140"/>
        <end position="159"/>
    </location>
</feature>
<keyword evidence="3" id="KW-1185">Reference proteome</keyword>
<feature type="transmembrane region" description="Helical" evidence="1">
    <location>
        <begin position="298"/>
        <end position="315"/>
    </location>
</feature>
<evidence type="ECO:0000313" key="2">
    <source>
        <dbReference type="EMBL" id="RBP45324.1"/>
    </source>
</evidence>
<proteinExistence type="predicted"/>
<dbReference type="RefSeq" id="WP_147263356.1">
    <property type="nucleotide sequence ID" value="NZ_QNRR01000003.1"/>
</dbReference>
<evidence type="ECO:0000313" key="3">
    <source>
        <dbReference type="Proteomes" id="UP000253426"/>
    </source>
</evidence>
<name>A0A366HQE1_9BACT</name>
<dbReference type="OrthoDB" id="104233at2"/>
<reference evidence="2 3" key="1">
    <citation type="submission" date="2018-06" db="EMBL/GenBank/DDBJ databases">
        <title>Genomic Encyclopedia of Type Strains, Phase IV (KMG-IV): sequencing the most valuable type-strain genomes for metagenomic binning, comparative biology and taxonomic classification.</title>
        <authorList>
            <person name="Goeker M."/>
        </authorList>
    </citation>
    <scope>NUCLEOTIDE SEQUENCE [LARGE SCALE GENOMIC DNA]</scope>
    <source>
        <strain evidence="2 3">DSM 25532</strain>
    </source>
</reference>
<feature type="transmembrane region" description="Helical" evidence="1">
    <location>
        <begin position="107"/>
        <end position="128"/>
    </location>
</feature>
<evidence type="ECO:0000256" key="1">
    <source>
        <dbReference type="SAM" id="Phobius"/>
    </source>
</evidence>
<protein>
    <recommendedName>
        <fullName evidence="4">DUF2029 domain-containing protein</fullName>
    </recommendedName>
</protein>
<feature type="transmembrane region" description="Helical" evidence="1">
    <location>
        <begin position="214"/>
        <end position="233"/>
    </location>
</feature>
<dbReference type="EMBL" id="QNRR01000003">
    <property type="protein sequence ID" value="RBP45324.1"/>
    <property type="molecule type" value="Genomic_DNA"/>
</dbReference>
<dbReference type="Proteomes" id="UP000253426">
    <property type="component" value="Unassembled WGS sequence"/>
</dbReference>
<keyword evidence="1" id="KW-0472">Membrane</keyword>
<feature type="transmembrane region" description="Helical" evidence="1">
    <location>
        <begin position="41"/>
        <end position="61"/>
    </location>
</feature>
<feature type="transmembrane region" description="Helical" evidence="1">
    <location>
        <begin position="385"/>
        <end position="406"/>
    </location>
</feature>
<gene>
    <name evidence="2" type="ORF">DES53_103322</name>
</gene>
<evidence type="ECO:0008006" key="4">
    <source>
        <dbReference type="Google" id="ProtNLM"/>
    </source>
</evidence>